<evidence type="ECO:0000256" key="1">
    <source>
        <dbReference type="ARBA" id="ARBA00022527"/>
    </source>
</evidence>
<dbReference type="SUPFAM" id="SSF56112">
    <property type="entry name" value="Protein kinase-like (PK-like)"/>
    <property type="match status" value="1"/>
</dbReference>
<keyword evidence="4" id="KW-0418">Kinase</keyword>
<protein>
    <submittedName>
        <fullName evidence="8">Tyrosine-protein kinase</fullName>
    </submittedName>
</protein>
<dbReference type="InterPro" id="IPR050117">
    <property type="entry name" value="MAPK"/>
</dbReference>
<evidence type="ECO:0000256" key="2">
    <source>
        <dbReference type="ARBA" id="ARBA00022679"/>
    </source>
</evidence>
<feature type="domain" description="Protein kinase" evidence="6">
    <location>
        <begin position="1"/>
        <end position="206"/>
    </location>
</feature>
<evidence type="ECO:0000313" key="8">
    <source>
        <dbReference type="WBParaSite" id="TCONS_00009016.p1"/>
    </source>
</evidence>
<proteinExistence type="predicted"/>
<dbReference type="SMART" id="SM00220">
    <property type="entry name" value="S_TKc"/>
    <property type="match status" value="1"/>
</dbReference>
<dbReference type="PROSITE" id="PS50011">
    <property type="entry name" value="PROTEIN_KINASE_DOM"/>
    <property type="match status" value="1"/>
</dbReference>
<organism evidence="7 8">
    <name type="scientific">Strongyloides stercoralis</name>
    <name type="common">Threadworm</name>
    <dbReference type="NCBI Taxonomy" id="6248"/>
    <lineage>
        <taxon>Eukaryota</taxon>
        <taxon>Metazoa</taxon>
        <taxon>Ecdysozoa</taxon>
        <taxon>Nematoda</taxon>
        <taxon>Chromadorea</taxon>
        <taxon>Rhabditida</taxon>
        <taxon>Tylenchina</taxon>
        <taxon>Panagrolaimomorpha</taxon>
        <taxon>Strongyloidoidea</taxon>
        <taxon>Strongyloididae</taxon>
        <taxon>Strongyloides</taxon>
    </lineage>
</organism>
<name>A0AAF5DA57_STRER</name>
<dbReference type="GO" id="GO:0005524">
    <property type="term" value="F:ATP binding"/>
    <property type="evidence" value="ECO:0007669"/>
    <property type="project" value="UniProtKB-KW"/>
</dbReference>
<evidence type="ECO:0000256" key="4">
    <source>
        <dbReference type="ARBA" id="ARBA00022777"/>
    </source>
</evidence>
<dbReference type="InterPro" id="IPR000719">
    <property type="entry name" value="Prot_kinase_dom"/>
</dbReference>
<evidence type="ECO:0000256" key="3">
    <source>
        <dbReference type="ARBA" id="ARBA00022741"/>
    </source>
</evidence>
<evidence type="ECO:0000256" key="5">
    <source>
        <dbReference type="ARBA" id="ARBA00022840"/>
    </source>
</evidence>
<dbReference type="GO" id="GO:0004674">
    <property type="term" value="F:protein serine/threonine kinase activity"/>
    <property type="evidence" value="ECO:0007669"/>
    <property type="project" value="UniProtKB-KW"/>
</dbReference>
<reference evidence="8" key="1">
    <citation type="submission" date="2024-02" db="UniProtKB">
        <authorList>
            <consortium name="WormBaseParasite"/>
        </authorList>
    </citation>
    <scope>IDENTIFICATION</scope>
</reference>
<sequence length="247" mass="29126">MEYTPWDLRDIMEDYDNLNQILFGQKLFKELVNGLNFIHSKNLIHCDLKPENILVSDKLVAKIGDFGQTVIEGNTNNLPNIGTRWYKAIELLLGSTNFTKHVDLWSLGCIIFEWYRRYPIFNGLTDLEQIYQIIKVLGIPDLNDYADWAKLPDVKKISFSNIKKIYNLDSEFINIPLNVTKVVQVLLKINPLKRLSTTELLSMDYFSSNNFPEVKFNITKQYLQKRRSKKKKKERWKKIILEYKIDI</sequence>
<dbReference type="Gene3D" id="1.10.510.10">
    <property type="entry name" value="Transferase(Phosphotransferase) domain 1"/>
    <property type="match status" value="1"/>
</dbReference>
<keyword evidence="5" id="KW-0067">ATP-binding</keyword>
<keyword evidence="7" id="KW-1185">Reference proteome</keyword>
<keyword evidence="3" id="KW-0547">Nucleotide-binding</keyword>
<keyword evidence="1" id="KW-0723">Serine/threonine-protein kinase</keyword>
<dbReference type="WBParaSite" id="TCONS_00009016.p1">
    <property type="protein sequence ID" value="TCONS_00009016.p1"/>
    <property type="gene ID" value="XLOC_006868"/>
</dbReference>
<dbReference type="Pfam" id="PF00069">
    <property type="entry name" value="Pkinase"/>
    <property type="match status" value="1"/>
</dbReference>
<dbReference type="Proteomes" id="UP000035681">
    <property type="component" value="Unplaced"/>
</dbReference>
<dbReference type="PANTHER" id="PTHR24055">
    <property type="entry name" value="MITOGEN-ACTIVATED PROTEIN KINASE"/>
    <property type="match status" value="1"/>
</dbReference>
<accession>A0AAF5DA57</accession>
<dbReference type="FunFam" id="1.10.510.10:FF:000624">
    <property type="entry name" value="Mitogen-activated protein kinase"/>
    <property type="match status" value="1"/>
</dbReference>
<dbReference type="PROSITE" id="PS00108">
    <property type="entry name" value="PROTEIN_KINASE_ST"/>
    <property type="match status" value="1"/>
</dbReference>
<evidence type="ECO:0000259" key="6">
    <source>
        <dbReference type="PROSITE" id="PS50011"/>
    </source>
</evidence>
<dbReference type="AlphaFoldDB" id="A0AAF5DA57"/>
<dbReference type="InterPro" id="IPR011009">
    <property type="entry name" value="Kinase-like_dom_sf"/>
</dbReference>
<dbReference type="InterPro" id="IPR008271">
    <property type="entry name" value="Ser/Thr_kinase_AS"/>
</dbReference>
<evidence type="ECO:0000313" key="7">
    <source>
        <dbReference type="Proteomes" id="UP000035681"/>
    </source>
</evidence>
<keyword evidence="2" id="KW-0808">Transferase</keyword>